<dbReference type="EMBL" id="ML978160">
    <property type="protein sequence ID" value="KAF2034797.1"/>
    <property type="molecule type" value="Genomic_DNA"/>
</dbReference>
<protein>
    <submittedName>
        <fullName evidence="2">Uncharacterized protein</fullName>
    </submittedName>
</protein>
<evidence type="ECO:0000313" key="3">
    <source>
        <dbReference type="Proteomes" id="UP000799777"/>
    </source>
</evidence>
<reference evidence="2" key="1">
    <citation type="journal article" date="2020" name="Stud. Mycol.">
        <title>101 Dothideomycetes genomes: a test case for predicting lifestyles and emergence of pathogens.</title>
        <authorList>
            <person name="Haridas S."/>
            <person name="Albert R."/>
            <person name="Binder M."/>
            <person name="Bloem J."/>
            <person name="Labutti K."/>
            <person name="Salamov A."/>
            <person name="Andreopoulos B."/>
            <person name="Baker S."/>
            <person name="Barry K."/>
            <person name="Bills G."/>
            <person name="Bluhm B."/>
            <person name="Cannon C."/>
            <person name="Castanera R."/>
            <person name="Culley D."/>
            <person name="Daum C."/>
            <person name="Ezra D."/>
            <person name="Gonzalez J."/>
            <person name="Henrissat B."/>
            <person name="Kuo A."/>
            <person name="Liang C."/>
            <person name="Lipzen A."/>
            <person name="Lutzoni F."/>
            <person name="Magnuson J."/>
            <person name="Mondo S."/>
            <person name="Nolan M."/>
            <person name="Ohm R."/>
            <person name="Pangilinan J."/>
            <person name="Park H.-J."/>
            <person name="Ramirez L."/>
            <person name="Alfaro M."/>
            <person name="Sun H."/>
            <person name="Tritt A."/>
            <person name="Yoshinaga Y."/>
            <person name="Zwiers L.-H."/>
            <person name="Turgeon B."/>
            <person name="Goodwin S."/>
            <person name="Spatafora J."/>
            <person name="Crous P."/>
            <person name="Grigoriev I."/>
        </authorList>
    </citation>
    <scope>NUCLEOTIDE SEQUENCE</scope>
    <source>
        <strain evidence="2">CBS 110217</strain>
    </source>
</reference>
<dbReference type="PANTHER" id="PTHR10622:SF11">
    <property type="entry name" value="HET-DOMAIN-CONTAINING PROTEIN"/>
    <property type="match status" value="1"/>
</dbReference>
<proteinExistence type="predicted"/>
<accession>A0A9P4HIT0</accession>
<dbReference type="Proteomes" id="UP000799777">
    <property type="component" value="Unassembled WGS sequence"/>
</dbReference>
<keyword evidence="3" id="KW-1185">Reference proteome</keyword>
<evidence type="ECO:0000313" key="2">
    <source>
        <dbReference type="EMBL" id="KAF2034797.1"/>
    </source>
</evidence>
<gene>
    <name evidence="2" type="ORF">EK21DRAFT_97419</name>
</gene>
<name>A0A9P4HIT0_9PLEO</name>
<dbReference type="PANTHER" id="PTHR10622">
    <property type="entry name" value="HET DOMAIN-CONTAINING PROTEIN"/>
    <property type="match status" value="1"/>
</dbReference>
<evidence type="ECO:0000256" key="1">
    <source>
        <dbReference type="SAM" id="MobiDB-lite"/>
    </source>
</evidence>
<sequence length="244" mass="27915">MPILALEHNSEFSLAEYVGKDVPLYAILSHTWGADDEEVTFRDLRDGTGKNKLGYIKLTFCAKRAAHDGLHSAELSEAINSMFYCVGKSPPPQQTWKLAFRRSRWFTRGWTLQELLAPILVEFFSAEGERLGEKKSMVREIQEITGICTRALLGSPLSEFSIDERMSWAKRRETKREEDAAYALLGIFDIHMPLLYRERRKKAFTQLQKEIQESLKDETHAPSPALSPQPPKRRRGDDGETQSI</sequence>
<feature type="region of interest" description="Disordered" evidence="1">
    <location>
        <begin position="211"/>
        <end position="244"/>
    </location>
</feature>
<dbReference type="OrthoDB" id="674604at2759"/>
<comment type="caution">
    <text evidence="2">The sequence shown here is derived from an EMBL/GenBank/DDBJ whole genome shotgun (WGS) entry which is preliminary data.</text>
</comment>
<dbReference type="AlphaFoldDB" id="A0A9P4HIT0"/>
<organism evidence="2 3">
    <name type="scientific">Setomelanomma holmii</name>
    <dbReference type="NCBI Taxonomy" id="210430"/>
    <lineage>
        <taxon>Eukaryota</taxon>
        <taxon>Fungi</taxon>
        <taxon>Dikarya</taxon>
        <taxon>Ascomycota</taxon>
        <taxon>Pezizomycotina</taxon>
        <taxon>Dothideomycetes</taxon>
        <taxon>Pleosporomycetidae</taxon>
        <taxon>Pleosporales</taxon>
        <taxon>Pleosporineae</taxon>
        <taxon>Phaeosphaeriaceae</taxon>
        <taxon>Setomelanomma</taxon>
    </lineage>
</organism>
<feature type="compositionally biased region" description="Basic and acidic residues" evidence="1">
    <location>
        <begin position="211"/>
        <end position="220"/>
    </location>
</feature>